<comment type="similarity">
    <text evidence="2 6">Belongs to the acyl-CoA dehydrogenase family.</text>
</comment>
<feature type="domain" description="Acyl-CoA oxidase/dehydrogenase middle" evidence="8">
    <location>
        <begin position="128"/>
        <end position="219"/>
    </location>
</feature>
<keyword evidence="5 6" id="KW-0560">Oxidoreductase</keyword>
<dbReference type="KEGG" id="nre:BES08_27060"/>
<dbReference type="SUPFAM" id="SSF56645">
    <property type="entry name" value="Acyl-CoA dehydrogenase NM domain-like"/>
    <property type="match status" value="1"/>
</dbReference>
<dbReference type="OrthoDB" id="9780544at2"/>
<dbReference type="InterPro" id="IPR037069">
    <property type="entry name" value="AcylCoA_DH/ox_N_sf"/>
</dbReference>
<dbReference type="FunFam" id="2.40.110.10:FF:000002">
    <property type="entry name" value="Acyl-CoA dehydrogenase fadE12"/>
    <property type="match status" value="1"/>
</dbReference>
<dbReference type="SUPFAM" id="SSF47203">
    <property type="entry name" value="Acyl-CoA dehydrogenase C-terminal domain-like"/>
    <property type="match status" value="1"/>
</dbReference>
<evidence type="ECO:0000256" key="4">
    <source>
        <dbReference type="ARBA" id="ARBA00022827"/>
    </source>
</evidence>
<sequence>MDFTWTPEQQDYRQHLRAFIARALPADWEAKSNYDPGSPYVVDFARDFCPALAAEGLLIPHWPVEHGGGGADPWFHWILGEEMFAVGEPRSYQYMNVNWIGPALLRYGSAAQQALHIPQITGGSVFWCQGFSEPSAGSDLAALKTRAERDGDGYVINGQKIWTSAASFASYCFLLARTGPTKRDISVFLVPMDTPGIEVREVMSLTGRRSLHEVFLTDVRVGEETRLGEENAGWAIVKAVLHNERIGAPRYIMAQRALDAAARVLRQDGRFDVPSIQAGLGKARAAVDACQLLCFRIIDGRMKNVSPGGETNVARYALALADRAVGDFIGEHLHDALLAREEQTILTQFRRAASTGLGAGAAEIQLDIVAQSFLELPRSH</sequence>
<dbReference type="InterPro" id="IPR052161">
    <property type="entry name" value="Mycobact_Acyl-CoA_DH"/>
</dbReference>
<dbReference type="InterPro" id="IPR046373">
    <property type="entry name" value="Acyl-CoA_Oxase/DH_mid-dom_sf"/>
</dbReference>
<keyword evidence="3 6" id="KW-0285">Flavoprotein</keyword>
<dbReference type="PANTHER" id="PTHR43292:SF3">
    <property type="entry name" value="ACYL-COA DEHYDROGENASE FADE29"/>
    <property type="match status" value="1"/>
</dbReference>
<evidence type="ECO:0000256" key="3">
    <source>
        <dbReference type="ARBA" id="ARBA00022630"/>
    </source>
</evidence>
<comment type="cofactor">
    <cofactor evidence="1 6">
        <name>FAD</name>
        <dbReference type="ChEBI" id="CHEBI:57692"/>
    </cofactor>
</comment>
<evidence type="ECO:0000313" key="11">
    <source>
        <dbReference type="Proteomes" id="UP000094626"/>
    </source>
</evidence>
<evidence type="ECO:0000313" key="10">
    <source>
        <dbReference type="EMBL" id="AOR80515.1"/>
    </source>
</evidence>
<dbReference type="EMBL" id="CP017077">
    <property type="protein sequence ID" value="AOR80515.1"/>
    <property type="molecule type" value="Genomic_DNA"/>
</dbReference>
<dbReference type="InterPro" id="IPR013786">
    <property type="entry name" value="AcylCoA_DH/ox_N"/>
</dbReference>
<evidence type="ECO:0000256" key="5">
    <source>
        <dbReference type="ARBA" id="ARBA00023002"/>
    </source>
</evidence>
<dbReference type="RefSeq" id="WP_069709902.1">
    <property type="nucleotide sequence ID" value="NZ_CP017077.1"/>
</dbReference>
<proteinExistence type="inferred from homology"/>
<reference evidence="11" key="1">
    <citation type="journal article" date="2017" name="J. Biotechnol.">
        <title>Complete genome sequence of Novosphingobium resinovorum SA1, a versatile xenobiotic-degrading bacterium capable of utilizing sulfanilic acid.</title>
        <authorList>
            <person name="Hegedus B."/>
            <person name="Kos P.B."/>
            <person name="Balint B."/>
            <person name="Maroti G."/>
            <person name="Gan H.M."/>
            <person name="Perei K."/>
            <person name="Rakhely G."/>
        </authorList>
    </citation>
    <scope>NUCLEOTIDE SEQUENCE [LARGE SCALE GENOMIC DNA]</scope>
    <source>
        <strain evidence="11">SA1</strain>
    </source>
</reference>
<organism evidence="10 11">
    <name type="scientific">Novosphingobium resinovorum</name>
    <dbReference type="NCBI Taxonomy" id="158500"/>
    <lineage>
        <taxon>Bacteria</taxon>
        <taxon>Pseudomonadati</taxon>
        <taxon>Pseudomonadota</taxon>
        <taxon>Alphaproteobacteria</taxon>
        <taxon>Sphingomonadales</taxon>
        <taxon>Sphingomonadaceae</taxon>
        <taxon>Novosphingobium</taxon>
    </lineage>
</organism>
<evidence type="ECO:0000259" key="8">
    <source>
        <dbReference type="Pfam" id="PF02770"/>
    </source>
</evidence>
<accession>A0A1D8AEK7</accession>
<dbReference type="InterPro" id="IPR009075">
    <property type="entry name" value="AcylCo_DH/oxidase_C"/>
</dbReference>
<keyword evidence="11" id="KW-1185">Reference proteome</keyword>
<dbReference type="Gene3D" id="1.20.140.10">
    <property type="entry name" value="Butyryl-CoA Dehydrogenase, subunit A, domain 3"/>
    <property type="match status" value="1"/>
</dbReference>
<dbReference type="Pfam" id="PF02771">
    <property type="entry name" value="Acyl-CoA_dh_N"/>
    <property type="match status" value="1"/>
</dbReference>
<dbReference type="PANTHER" id="PTHR43292">
    <property type="entry name" value="ACYL-COA DEHYDROGENASE"/>
    <property type="match status" value="1"/>
</dbReference>
<keyword evidence="10" id="KW-0614">Plasmid</keyword>
<geneLocation type="plasmid" evidence="10 11">
    <name>pSA2</name>
</geneLocation>
<dbReference type="GO" id="GO:0016627">
    <property type="term" value="F:oxidoreductase activity, acting on the CH-CH group of donors"/>
    <property type="evidence" value="ECO:0007669"/>
    <property type="project" value="InterPro"/>
</dbReference>
<evidence type="ECO:0000259" key="7">
    <source>
        <dbReference type="Pfam" id="PF00441"/>
    </source>
</evidence>
<dbReference type="Pfam" id="PF02770">
    <property type="entry name" value="Acyl-CoA_dh_M"/>
    <property type="match status" value="1"/>
</dbReference>
<dbReference type="AlphaFoldDB" id="A0A1D8AEK7"/>
<dbReference type="InterPro" id="IPR006091">
    <property type="entry name" value="Acyl-CoA_Oxase/DH_mid-dom"/>
</dbReference>
<dbReference type="GO" id="GO:0050660">
    <property type="term" value="F:flavin adenine dinucleotide binding"/>
    <property type="evidence" value="ECO:0007669"/>
    <property type="project" value="InterPro"/>
</dbReference>
<evidence type="ECO:0000256" key="1">
    <source>
        <dbReference type="ARBA" id="ARBA00001974"/>
    </source>
</evidence>
<dbReference type="Gene3D" id="2.40.110.10">
    <property type="entry name" value="Butyryl-CoA Dehydrogenase, subunit A, domain 2"/>
    <property type="match status" value="1"/>
</dbReference>
<dbReference type="InterPro" id="IPR036250">
    <property type="entry name" value="AcylCo_DH-like_C"/>
</dbReference>
<evidence type="ECO:0000259" key="9">
    <source>
        <dbReference type="Pfam" id="PF02771"/>
    </source>
</evidence>
<dbReference type="Gene3D" id="1.10.540.10">
    <property type="entry name" value="Acyl-CoA dehydrogenase/oxidase, N-terminal domain"/>
    <property type="match status" value="1"/>
</dbReference>
<keyword evidence="4 6" id="KW-0274">FAD</keyword>
<name>A0A1D8AEK7_9SPHN</name>
<evidence type="ECO:0000256" key="6">
    <source>
        <dbReference type="RuleBase" id="RU362125"/>
    </source>
</evidence>
<feature type="domain" description="Acyl-CoA dehydrogenase/oxidase C-terminal" evidence="7">
    <location>
        <begin position="231"/>
        <end position="372"/>
    </location>
</feature>
<dbReference type="GO" id="GO:0005886">
    <property type="term" value="C:plasma membrane"/>
    <property type="evidence" value="ECO:0007669"/>
    <property type="project" value="TreeGrafter"/>
</dbReference>
<dbReference type="Pfam" id="PF00441">
    <property type="entry name" value="Acyl-CoA_dh_1"/>
    <property type="match status" value="1"/>
</dbReference>
<evidence type="ECO:0000256" key="2">
    <source>
        <dbReference type="ARBA" id="ARBA00009347"/>
    </source>
</evidence>
<dbReference type="InterPro" id="IPR009100">
    <property type="entry name" value="AcylCoA_DH/oxidase_NM_dom_sf"/>
</dbReference>
<dbReference type="Proteomes" id="UP000094626">
    <property type="component" value="Plasmid pSA2"/>
</dbReference>
<protein>
    <submittedName>
        <fullName evidence="10">Acyl-CoA dehydrogenase</fullName>
    </submittedName>
</protein>
<feature type="domain" description="Acyl-CoA dehydrogenase/oxidase N-terminal" evidence="9">
    <location>
        <begin position="6"/>
        <end position="123"/>
    </location>
</feature>
<gene>
    <name evidence="10" type="ORF">BES08_27060</name>
</gene>